<feature type="domain" description="Alpha-D-phosphohexomutase alpha/beta/alpha" evidence="12">
    <location>
        <begin position="160"/>
        <end position="254"/>
    </location>
</feature>
<evidence type="ECO:0000313" key="15">
    <source>
        <dbReference type="Proteomes" id="UP000095255"/>
    </source>
</evidence>
<dbReference type="InterPro" id="IPR006352">
    <property type="entry name" value="GlmM_bact"/>
</dbReference>
<evidence type="ECO:0000259" key="13">
    <source>
        <dbReference type="Pfam" id="PF02880"/>
    </source>
</evidence>
<dbReference type="FunFam" id="3.30.310.50:FF:000001">
    <property type="entry name" value="Phosphoglucosamine mutase"/>
    <property type="match status" value="1"/>
</dbReference>
<comment type="function">
    <text evidence="9">Catalyzes the conversion of glucosamine-6-phosphate to glucosamine-1-phosphate.</text>
</comment>
<dbReference type="InterPro" id="IPR016055">
    <property type="entry name" value="A-D-PHexomutase_a/b/a-I/II/III"/>
</dbReference>
<name>A0A1E5L4H0_9FIRM</name>
<dbReference type="OrthoDB" id="9806956at2"/>
<evidence type="ECO:0000259" key="10">
    <source>
        <dbReference type="Pfam" id="PF00408"/>
    </source>
</evidence>
<dbReference type="PANTHER" id="PTHR42946:SF1">
    <property type="entry name" value="PHOSPHOGLUCOMUTASE (ALPHA-D-GLUCOSE-1,6-BISPHOSPHATE-DEPENDENT)"/>
    <property type="match status" value="1"/>
</dbReference>
<keyword evidence="2 9" id="KW-0597">Phosphoprotein</keyword>
<dbReference type="AlphaFoldDB" id="A0A1E5L4H0"/>
<dbReference type="GO" id="GO:0009252">
    <property type="term" value="P:peptidoglycan biosynthetic process"/>
    <property type="evidence" value="ECO:0007669"/>
    <property type="project" value="TreeGrafter"/>
</dbReference>
<dbReference type="InterPro" id="IPR005845">
    <property type="entry name" value="A-D-PHexomutase_a/b/a-II"/>
</dbReference>
<dbReference type="FunFam" id="3.40.120.10:FF:000002">
    <property type="entry name" value="Phosphoglucosamine mutase"/>
    <property type="match status" value="1"/>
</dbReference>
<dbReference type="SUPFAM" id="SSF55957">
    <property type="entry name" value="Phosphoglucomutase, C-terminal domain"/>
    <property type="match status" value="1"/>
</dbReference>
<feature type="binding site" evidence="9">
    <location>
        <position position="246"/>
    </location>
    <ligand>
        <name>Mg(2+)</name>
        <dbReference type="ChEBI" id="CHEBI:18420"/>
    </ligand>
</feature>
<dbReference type="GO" id="GO:0004615">
    <property type="term" value="F:phosphomannomutase activity"/>
    <property type="evidence" value="ECO:0007669"/>
    <property type="project" value="TreeGrafter"/>
</dbReference>
<evidence type="ECO:0000313" key="14">
    <source>
        <dbReference type="EMBL" id="OEH84859.1"/>
    </source>
</evidence>
<dbReference type="Pfam" id="PF02878">
    <property type="entry name" value="PGM_PMM_I"/>
    <property type="match status" value="1"/>
</dbReference>
<sequence length="448" mass="48589">MGVFFGTDGIRGVANQELTPELAFRLGKAAGHVLCKEAKGCSIIIGKDSRLSSDMLENALASGLMSVGVNILKLGLVPTPAVSFLVQHYQALAGAMISASHNPYPDNGIKLFNHLGLKLSEALEESIEQYLIDDALYQQIPRQTHDKIGKCRYIHDGVDIYANHLKSTVSSSFAGMKIVLDCANGSASELAPKIFAALGAEIICLFNQPTGININADCGSTHIQELKNSVFEVQADIGFAFDGDADRLIAVDSLGNIVDGDYILAICGKDMKERGKLVDNTVVTTVMANMGLFVAVEELQIRTDQTKVGDKYVLEAMIQHGYTLGGEQSGHIIFLEYGKTGDGILTALQIADLVVRKKKPLHELCQVMRKYPQLLVNIRVNDKDALHTNPAIKEAIVKNEQKLGNSGRVLVRPSGTEPLVRVMAEGPDEEQLLLIVNEIVDVIKKELV</sequence>
<dbReference type="GO" id="GO:0008966">
    <property type="term" value="F:phosphoglucosamine mutase activity"/>
    <property type="evidence" value="ECO:0007669"/>
    <property type="project" value="UniProtKB-UniRule"/>
</dbReference>
<dbReference type="GO" id="GO:0000287">
    <property type="term" value="F:magnesium ion binding"/>
    <property type="evidence" value="ECO:0007669"/>
    <property type="project" value="UniProtKB-UniRule"/>
</dbReference>
<dbReference type="Proteomes" id="UP000095255">
    <property type="component" value="Unassembled WGS sequence"/>
</dbReference>
<dbReference type="PRINTS" id="PR00509">
    <property type="entry name" value="PGMPMM"/>
</dbReference>
<dbReference type="RefSeq" id="WP_069702594.1">
    <property type="nucleotide sequence ID" value="NZ_MJAT01000035.1"/>
</dbReference>
<evidence type="ECO:0000256" key="9">
    <source>
        <dbReference type="HAMAP-Rule" id="MF_01554"/>
    </source>
</evidence>
<feature type="domain" description="Alpha-D-phosphohexomutase alpha/beta/alpha" evidence="11">
    <location>
        <begin position="5"/>
        <end position="131"/>
    </location>
</feature>
<proteinExistence type="inferred from homology"/>
<reference evidence="14 15" key="1">
    <citation type="submission" date="2016-09" db="EMBL/GenBank/DDBJ databases">
        <title>Desulfuribacillus arsenicus sp. nov., an obligately anaerobic, dissimilatory arsenic- and antimonate-reducing bacterium isolated from anoxic sediments.</title>
        <authorList>
            <person name="Abin C.A."/>
            <person name="Hollibaugh J.T."/>
        </authorList>
    </citation>
    <scope>NUCLEOTIDE SEQUENCE [LARGE SCALE GENOMIC DNA]</scope>
    <source>
        <strain evidence="14 15">MLFW-2</strain>
    </source>
</reference>
<comment type="cofactor">
    <cofactor evidence="9">
        <name>Mg(2+)</name>
        <dbReference type="ChEBI" id="CHEBI:18420"/>
    </cofactor>
    <text evidence="9">Binds 1 Mg(2+) ion per subunit.</text>
</comment>
<keyword evidence="15" id="KW-1185">Reference proteome</keyword>
<comment type="similarity">
    <text evidence="1 9">Belongs to the phosphohexose mutase family.</text>
</comment>
<dbReference type="InterPro" id="IPR005846">
    <property type="entry name" value="A-D-PHexomutase_a/b/a-III"/>
</dbReference>
<organism evidence="14 15">
    <name type="scientific">Desulfuribacillus stibiiarsenatis</name>
    <dbReference type="NCBI Taxonomy" id="1390249"/>
    <lineage>
        <taxon>Bacteria</taxon>
        <taxon>Bacillati</taxon>
        <taxon>Bacillota</taxon>
        <taxon>Desulfuribacillia</taxon>
        <taxon>Desulfuribacillales</taxon>
        <taxon>Desulfuribacillaceae</taxon>
        <taxon>Desulfuribacillus</taxon>
    </lineage>
</organism>
<dbReference type="InterPro" id="IPR005843">
    <property type="entry name" value="A-D-PHexomutase_C"/>
</dbReference>
<evidence type="ECO:0000256" key="4">
    <source>
        <dbReference type="ARBA" id="ARBA00022842"/>
    </source>
</evidence>
<dbReference type="Pfam" id="PF02880">
    <property type="entry name" value="PGM_PMM_III"/>
    <property type="match status" value="1"/>
</dbReference>
<dbReference type="Pfam" id="PF02879">
    <property type="entry name" value="PGM_PMM_II"/>
    <property type="match status" value="1"/>
</dbReference>
<dbReference type="InterPro" id="IPR005844">
    <property type="entry name" value="A-D-PHexomutase_a/b/a-I"/>
</dbReference>
<accession>A0A1E5L4H0</accession>
<keyword evidence="5 9" id="KW-0413">Isomerase</keyword>
<dbReference type="EMBL" id="MJAT01000035">
    <property type="protein sequence ID" value="OEH84859.1"/>
    <property type="molecule type" value="Genomic_DNA"/>
</dbReference>
<feature type="domain" description="Alpha-D-phosphohexomutase alpha/beta/alpha" evidence="13">
    <location>
        <begin position="259"/>
        <end position="371"/>
    </location>
</feature>
<dbReference type="FunFam" id="3.40.120.10:FF:000001">
    <property type="entry name" value="Phosphoglucosamine mutase"/>
    <property type="match status" value="1"/>
</dbReference>
<dbReference type="EC" id="5.4.2.10" evidence="7 9"/>
<comment type="catalytic activity">
    <reaction evidence="6 9">
        <text>alpha-D-glucosamine 1-phosphate = D-glucosamine 6-phosphate</text>
        <dbReference type="Rhea" id="RHEA:23424"/>
        <dbReference type="ChEBI" id="CHEBI:58516"/>
        <dbReference type="ChEBI" id="CHEBI:58725"/>
        <dbReference type="EC" id="5.4.2.10"/>
    </reaction>
</comment>
<dbReference type="GO" id="GO:0005829">
    <property type="term" value="C:cytosol"/>
    <property type="evidence" value="ECO:0007669"/>
    <property type="project" value="TreeGrafter"/>
</dbReference>
<keyword evidence="3 9" id="KW-0479">Metal-binding</keyword>
<dbReference type="SUPFAM" id="SSF53738">
    <property type="entry name" value="Phosphoglucomutase, first 3 domains"/>
    <property type="match status" value="3"/>
</dbReference>
<keyword evidence="4 9" id="KW-0460">Magnesium</keyword>
<comment type="caution">
    <text evidence="14">The sequence shown here is derived from an EMBL/GenBank/DDBJ whole genome shotgun (WGS) entry which is preliminary data.</text>
</comment>
<dbReference type="InterPro" id="IPR036900">
    <property type="entry name" value="A-D-PHexomutase_C_sf"/>
</dbReference>
<feature type="domain" description="Alpha-D-phosphohexomutase C-terminal" evidence="10">
    <location>
        <begin position="375"/>
        <end position="441"/>
    </location>
</feature>
<dbReference type="Gene3D" id="3.40.120.10">
    <property type="entry name" value="Alpha-D-Glucose-1,6-Bisphosphate, subunit A, domain 3"/>
    <property type="match status" value="3"/>
</dbReference>
<gene>
    <name evidence="9" type="primary">glmM</name>
    <name evidence="14" type="ORF">BHU72_06600</name>
</gene>
<protein>
    <recommendedName>
        <fullName evidence="8 9">Phosphoglucosamine mutase</fullName>
        <ecNumber evidence="7 9">5.4.2.10</ecNumber>
    </recommendedName>
</protein>
<dbReference type="CDD" id="cd05802">
    <property type="entry name" value="GlmM"/>
    <property type="match status" value="1"/>
</dbReference>
<evidence type="ECO:0000256" key="7">
    <source>
        <dbReference type="ARBA" id="ARBA00066330"/>
    </source>
</evidence>
<dbReference type="GO" id="GO:0005975">
    <property type="term" value="P:carbohydrate metabolic process"/>
    <property type="evidence" value="ECO:0007669"/>
    <property type="project" value="InterPro"/>
</dbReference>
<evidence type="ECO:0000256" key="1">
    <source>
        <dbReference type="ARBA" id="ARBA00010231"/>
    </source>
</evidence>
<evidence type="ECO:0000256" key="3">
    <source>
        <dbReference type="ARBA" id="ARBA00022723"/>
    </source>
</evidence>
<dbReference type="Pfam" id="PF00408">
    <property type="entry name" value="PGM_PMM_IV"/>
    <property type="match status" value="1"/>
</dbReference>
<dbReference type="STRING" id="1390249.BHU72_06600"/>
<feature type="binding site" evidence="9">
    <location>
        <position position="242"/>
    </location>
    <ligand>
        <name>Mg(2+)</name>
        <dbReference type="ChEBI" id="CHEBI:18420"/>
    </ligand>
</feature>
<dbReference type="GO" id="GO:0006048">
    <property type="term" value="P:UDP-N-acetylglucosamine biosynthetic process"/>
    <property type="evidence" value="ECO:0007669"/>
    <property type="project" value="TreeGrafter"/>
</dbReference>
<evidence type="ECO:0000256" key="8">
    <source>
        <dbReference type="ARBA" id="ARBA00068193"/>
    </source>
</evidence>
<dbReference type="InterPro" id="IPR050060">
    <property type="entry name" value="Phosphoglucosamine_mutase"/>
</dbReference>
<comment type="PTM">
    <text evidence="9">Activated by phosphorylation.</text>
</comment>
<feature type="active site" description="Phosphoserine intermediate" evidence="9">
    <location>
        <position position="100"/>
    </location>
</feature>
<dbReference type="NCBIfam" id="TIGR01455">
    <property type="entry name" value="glmM"/>
    <property type="match status" value="1"/>
</dbReference>
<feature type="binding site" description="via phosphate group" evidence="9">
    <location>
        <position position="100"/>
    </location>
    <ligand>
        <name>Mg(2+)</name>
        <dbReference type="ChEBI" id="CHEBI:18420"/>
    </ligand>
</feature>
<dbReference type="Gene3D" id="3.30.310.50">
    <property type="entry name" value="Alpha-D-phosphohexomutase, C-terminal domain"/>
    <property type="match status" value="1"/>
</dbReference>
<dbReference type="NCBIfam" id="NF008139">
    <property type="entry name" value="PRK10887.1"/>
    <property type="match status" value="1"/>
</dbReference>
<dbReference type="PANTHER" id="PTHR42946">
    <property type="entry name" value="PHOSPHOHEXOSE MUTASE"/>
    <property type="match status" value="1"/>
</dbReference>
<dbReference type="HAMAP" id="MF_01554_B">
    <property type="entry name" value="GlmM_B"/>
    <property type="match status" value="1"/>
</dbReference>
<evidence type="ECO:0000256" key="6">
    <source>
        <dbReference type="ARBA" id="ARBA00050364"/>
    </source>
</evidence>
<evidence type="ECO:0000256" key="2">
    <source>
        <dbReference type="ARBA" id="ARBA00022553"/>
    </source>
</evidence>
<dbReference type="InterPro" id="IPR005841">
    <property type="entry name" value="Alpha-D-phosphohexomutase_SF"/>
</dbReference>
<feature type="modified residue" description="Phosphoserine" evidence="9">
    <location>
        <position position="100"/>
    </location>
</feature>
<evidence type="ECO:0000259" key="12">
    <source>
        <dbReference type="Pfam" id="PF02879"/>
    </source>
</evidence>
<evidence type="ECO:0000256" key="5">
    <source>
        <dbReference type="ARBA" id="ARBA00023235"/>
    </source>
</evidence>
<feature type="binding site" evidence="9">
    <location>
        <position position="244"/>
    </location>
    <ligand>
        <name>Mg(2+)</name>
        <dbReference type="ChEBI" id="CHEBI:18420"/>
    </ligand>
</feature>
<evidence type="ECO:0000259" key="11">
    <source>
        <dbReference type="Pfam" id="PF02878"/>
    </source>
</evidence>